<feature type="compositionally biased region" description="Basic and acidic residues" evidence="1">
    <location>
        <begin position="217"/>
        <end position="228"/>
    </location>
</feature>
<protein>
    <submittedName>
        <fullName evidence="2">Uncharacterized protein</fullName>
    </submittedName>
</protein>
<name>A0A1H0IA19_9GAMM</name>
<dbReference type="AlphaFoldDB" id="A0A1H0IA19"/>
<proteinExistence type="predicted"/>
<dbReference type="EMBL" id="FNII01000019">
    <property type="protein sequence ID" value="SDO28215.1"/>
    <property type="molecule type" value="Genomic_DNA"/>
</dbReference>
<evidence type="ECO:0000313" key="3">
    <source>
        <dbReference type="Proteomes" id="UP000199677"/>
    </source>
</evidence>
<dbReference type="RefSeq" id="WP_089707829.1">
    <property type="nucleotide sequence ID" value="NZ_FNII01000019.1"/>
</dbReference>
<evidence type="ECO:0000313" key="2">
    <source>
        <dbReference type="EMBL" id="SDO28215.1"/>
    </source>
</evidence>
<feature type="region of interest" description="Disordered" evidence="1">
    <location>
        <begin position="177"/>
        <end position="233"/>
    </location>
</feature>
<dbReference type="Proteomes" id="UP000199677">
    <property type="component" value="Unassembled WGS sequence"/>
</dbReference>
<reference evidence="3" key="1">
    <citation type="submission" date="2016-10" db="EMBL/GenBank/DDBJ databases">
        <authorList>
            <person name="Varghese N."/>
            <person name="Submissions S."/>
        </authorList>
    </citation>
    <scope>NUCLEOTIDE SEQUENCE [LARGE SCALE GENOMIC DNA]</scope>
    <source>
        <strain evidence="3">CGMCC 1.6494</strain>
    </source>
</reference>
<dbReference type="STRING" id="416873.SAMN04487951_11916"/>
<accession>A0A1H0IA19</accession>
<evidence type="ECO:0000256" key="1">
    <source>
        <dbReference type="SAM" id="MobiDB-lite"/>
    </source>
</evidence>
<organism evidence="2 3">
    <name type="scientific">Vreelandella arcis</name>
    <dbReference type="NCBI Taxonomy" id="416873"/>
    <lineage>
        <taxon>Bacteria</taxon>
        <taxon>Pseudomonadati</taxon>
        <taxon>Pseudomonadota</taxon>
        <taxon>Gammaproteobacteria</taxon>
        <taxon>Oceanospirillales</taxon>
        <taxon>Halomonadaceae</taxon>
        <taxon>Vreelandella</taxon>
    </lineage>
</organism>
<gene>
    <name evidence="2" type="ORF">SAMN04487951_11916</name>
</gene>
<keyword evidence="3" id="KW-1185">Reference proteome</keyword>
<dbReference type="OrthoDB" id="6168613at2"/>
<sequence>MCQLKIPLLTRHPVFIPVSVTERSVYELLGDRLEHRVENNGPVQLMHPPVLLIQEGDEDVLNSESLIAQLKNGSGRPLVPSSVVTWVIETETVPAALLRFIFGPLQRMYYQTKHMNGELLWRANMRQLWDDPFLRSCVEESFFDGVTLESRHYKQLMSPLQLSSRSIDGQLALLRSQSEAPQDDLQDSEPAPAEQTMQPDESGVAAHLNSDATPHCGDTEKKPAEQQHGRRYVRFSPEYVNKIVAQLKARENSEENEQ</sequence>